<accession>A0A9P3B2F6</accession>
<dbReference type="GeneID" id="67000349"/>
<feature type="compositionally biased region" description="Polar residues" evidence="1">
    <location>
        <begin position="307"/>
        <end position="323"/>
    </location>
</feature>
<dbReference type="OrthoDB" id="10027013at2759"/>
<reference evidence="2 3" key="1">
    <citation type="submission" date="2018-10" db="EMBL/GenBank/DDBJ databases">
        <title>Pan-genome distribution and transcriptional activeness of fungal secondary metabolism genes in Aspergillus section Fumigati.</title>
        <authorList>
            <person name="Takahashi H."/>
            <person name="Umemura M."/>
            <person name="Ninomiya A."/>
            <person name="Kusuya Y."/>
            <person name="Urayama S."/>
            <person name="Shimizu M."/>
            <person name="Watanabe A."/>
            <person name="Kamei K."/>
            <person name="Yaguchi T."/>
            <person name="Hagiwara D."/>
        </authorList>
    </citation>
    <scope>NUCLEOTIDE SEQUENCE [LARGE SCALE GENOMIC DNA]</scope>
    <source>
        <strain evidence="2 3">IFM 55266</strain>
    </source>
</reference>
<name>A0A9P3B2F6_9EURO</name>
<evidence type="ECO:0000313" key="2">
    <source>
        <dbReference type="EMBL" id="GIJ83217.1"/>
    </source>
</evidence>
<proteinExistence type="predicted"/>
<evidence type="ECO:0000256" key="1">
    <source>
        <dbReference type="SAM" id="MobiDB-lite"/>
    </source>
</evidence>
<keyword evidence="3" id="KW-1185">Reference proteome</keyword>
<gene>
    <name evidence="2" type="ORF">Asppvi_001737</name>
</gene>
<dbReference type="AlphaFoldDB" id="A0A9P3B2F6"/>
<sequence>MTKSLRMTLHFGKTTARPQPPSSLFQRIYDYHQQQNGYFGVVHDLPRGEDGGYQGYRGWVGGFSPRIERHPWADQTAAVETIAAQLKPGGSFAAATFGAARFRDARVQDIWERIMIEDRREPRDTINVMARSQDRYNVAPLDERFFQPGVRRIFVNMETGVFTGILPPENRFSVTDPDSRSIFGHFLMLLRTPRLLHRSGRRLRIWFAKEVGLMDPGLSRWFWQGAKLINYCQLMTTNRSKSSRVASTMSNLLTDCLRGSRAVFLGVSTNDNIPGCRMGQDTALGLIKRWKPIRAESRCHYPETRRSSNTIDDQLSQHTPPWV</sequence>
<dbReference type="RefSeq" id="XP_043153964.1">
    <property type="nucleotide sequence ID" value="XM_043298029.1"/>
</dbReference>
<organism evidence="2 3">
    <name type="scientific">Aspergillus pseudoviridinutans</name>
    <dbReference type="NCBI Taxonomy" id="1517512"/>
    <lineage>
        <taxon>Eukaryota</taxon>
        <taxon>Fungi</taxon>
        <taxon>Dikarya</taxon>
        <taxon>Ascomycota</taxon>
        <taxon>Pezizomycotina</taxon>
        <taxon>Eurotiomycetes</taxon>
        <taxon>Eurotiomycetidae</taxon>
        <taxon>Eurotiales</taxon>
        <taxon>Aspergillaceae</taxon>
        <taxon>Aspergillus</taxon>
        <taxon>Aspergillus subgen. Fumigati</taxon>
    </lineage>
</organism>
<feature type="region of interest" description="Disordered" evidence="1">
    <location>
        <begin position="304"/>
        <end position="323"/>
    </location>
</feature>
<evidence type="ECO:0000313" key="3">
    <source>
        <dbReference type="Proteomes" id="UP001043456"/>
    </source>
</evidence>
<comment type="caution">
    <text evidence="2">The sequence shown here is derived from an EMBL/GenBank/DDBJ whole genome shotgun (WGS) entry which is preliminary data.</text>
</comment>
<dbReference type="Proteomes" id="UP001043456">
    <property type="component" value="Unassembled WGS sequence"/>
</dbReference>
<dbReference type="EMBL" id="BHVY01000001">
    <property type="protein sequence ID" value="GIJ83217.1"/>
    <property type="molecule type" value="Genomic_DNA"/>
</dbReference>
<protein>
    <submittedName>
        <fullName evidence="2">Uncharacterized protein</fullName>
    </submittedName>
</protein>